<comment type="similarity">
    <text evidence="1">Belongs to the universal ribosomal protein uS8 family.</text>
</comment>
<dbReference type="Gene3D" id="3.30.1370.30">
    <property type="match status" value="1"/>
</dbReference>
<reference evidence="6 7" key="1">
    <citation type="journal article" date="2013" name="Proc. Natl. Acad. Sci. U.S.A.">
        <title>The king cobra genome reveals dynamic gene evolution and adaptation in the snake venom system.</title>
        <authorList>
            <person name="Vonk F.J."/>
            <person name="Casewell N.R."/>
            <person name="Henkel C.V."/>
            <person name="Heimberg A.M."/>
            <person name="Jansen H.J."/>
            <person name="McCleary R.J."/>
            <person name="Kerkkamp H.M."/>
            <person name="Vos R.A."/>
            <person name="Guerreiro I."/>
            <person name="Calvete J.J."/>
            <person name="Wuster W."/>
            <person name="Woods A.E."/>
            <person name="Logan J.M."/>
            <person name="Harrison R.A."/>
            <person name="Castoe T.A."/>
            <person name="de Koning A.P."/>
            <person name="Pollock D.D."/>
            <person name="Yandell M."/>
            <person name="Calderon D."/>
            <person name="Renjifo C."/>
            <person name="Currier R.B."/>
            <person name="Salgado D."/>
            <person name="Pla D."/>
            <person name="Sanz L."/>
            <person name="Hyder A.S."/>
            <person name="Ribeiro J.M."/>
            <person name="Arntzen J.W."/>
            <person name="van den Thillart G.E."/>
            <person name="Boetzer M."/>
            <person name="Pirovano W."/>
            <person name="Dirks R.P."/>
            <person name="Spaink H.P."/>
            <person name="Duboule D."/>
            <person name="McGlinn E."/>
            <person name="Kini R.M."/>
            <person name="Richardson M.K."/>
        </authorList>
    </citation>
    <scope>NUCLEOTIDE SEQUENCE</scope>
    <source>
        <tissue evidence="6">Blood</tissue>
    </source>
</reference>
<dbReference type="GO" id="GO:0006412">
    <property type="term" value="P:translation"/>
    <property type="evidence" value="ECO:0007669"/>
    <property type="project" value="InterPro"/>
</dbReference>
<evidence type="ECO:0000256" key="3">
    <source>
        <dbReference type="ARBA" id="ARBA00023274"/>
    </source>
</evidence>
<name>V8P4G8_OPHHA</name>
<sequence length="542" mass="62616">MSAESQNLALFESQEEKGRPEIKELKGRASGYGQDPKDKPITSIYLDLHELVENSNLLLMNHKLQSAASIVFYRPALTAATVIYSDPSSAATICKYPWTQQLEPFSSTVKQGYAASCFLWMKQNSSDIHHPSDIIQMENSKNSNTIILPILATMVSLCLMLRILKTFMNNIPVFTYIFATDKNKRETYVLVQKLLLTTGNAKHALGSISNAEKHGKHQLGSRIIVWFLTMTMKHGYIGEFEITDDHRVSKTVVKLTDRLNKDGVIRPRFNVQPKGLENYLIIAYAHVPPGEAKDSSIQIDFTLHMKPMDEFIKQLKIRDHFKFLIKHFSIILCSWNLESVSEREREREKRHKGKKAVEVGGGTEEIGSEDGKIQMAMKRMSPRRKFFSAHCDTQQHFGKTKYRFQRDIHQNGSYMHKNDKFVEIRFFMSNVRKAVIRLQINAFVSSLSKVTDVTKPLLIFPFLSGLVLIQQDEILDHYTELNMEKILNNSVVWRKIEIMLRHMYLHGQAFHHNYPQLWKTIEVFNKGSSNDKEFIHVVRRPR</sequence>
<gene>
    <name evidence="6" type="primary">RPS15A</name>
    <name evidence="6" type="ORF">L345_04747</name>
</gene>
<dbReference type="GO" id="GO:0005840">
    <property type="term" value="C:ribosome"/>
    <property type="evidence" value="ECO:0007669"/>
    <property type="project" value="UniProtKB-KW"/>
</dbReference>
<dbReference type="GO" id="GO:0003735">
    <property type="term" value="F:structural constituent of ribosome"/>
    <property type="evidence" value="ECO:0007669"/>
    <property type="project" value="InterPro"/>
</dbReference>
<dbReference type="SUPFAM" id="SSF56047">
    <property type="entry name" value="Ribosomal protein S8"/>
    <property type="match status" value="1"/>
</dbReference>
<comment type="caution">
    <text evidence="6">The sequence shown here is derived from an EMBL/GenBank/DDBJ whole genome shotgun (WGS) entry which is preliminary data.</text>
</comment>
<dbReference type="EMBL" id="AZIM01000762">
    <property type="protein sequence ID" value="ETE69449.1"/>
    <property type="molecule type" value="Genomic_DNA"/>
</dbReference>
<dbReference type="InterPro" id="IPR000630">
    <property type="entry name" value="Ribosomal_uS8"/>
</dbReference>
<keyword evidence="2 6" id="KW-0689">Ribosomal protein</keyword>
<evidence type="ECO:0000256" key="1">
    <source>
        <dbReference type="ARBA" id="ARBA00006471"/>
    </source>
</evidence>
<evidence type="ECO:0000256" key="2">
    <source>
        <dbReference type="ARBA" id="ARBA00022980"/>
    </source>
</evidence>
<evidence type="ECO:0000256" key="5">
    <source>
        <dbReference type="SAM" id="MobiDB-lite"/>
    </source>
</evidence>
<evidence type="ECO:0000313" key="6">
    <source>
        <dbReference type="EMBL" id="ETE69449.1"/>
    </source>
</evidence>
<dbReference type="Proteomes" id="UP000018936">
    <property type="component" value="Unassembled WGS sequence"/>
</dbReference>
<feature type="region of interest" description="Disordered" evidence="5">
    <location>
        <begin position="1"/>
        <end position="35"/>
    </location>
</feature>
<feature type="non-terminal residue" evidence="6">
    <location>
        <position position="542"/>
    </location>
</feature>
<dbReference type="AlphaFoldDB" id="V8P4G8"/>
<dbReference type="GO" id="GO:1990904">
    <property type="term" value="C:ribonucleoprotein complex"/>
    <property type="evidence" value="ECO:0007669"/>
    <property type="project" value="UniProtKB-KW"/>
</dbReference>
<protein>
    <recommendedName>
        <fullName evidence="4">40S ribosomal protein S15a</fullName>
    </recommendedName>
</protein>
<proteinExistence type="inferred from homology"/>
<accession>V8P4G8</accession>
<dbReference type="InterPro" id="IPR035987">
    <property type="entry name" value="Ribosomal_uS8_sf"/>
</dbReference>
<evidence type="ECO:0000256" key="4">
    <source>
        <dbReference type="ARBA" id="ARBA00035422"/>
    </source>
</evidence>
<feature type="compositionally biased region" description="Basic and acidic residues" evidence="5">
    <location>
        <begin position="14"/>
        <end position="27"/>
    </location>
</feature>
<keyword evidence="3" id="KW-0687">Ribonucleoprotein</keyword>
<dbReference type="PANTHER" id="PTHR11758">
    <property type="entry name" value="40S RIBOSOMAL PROTEIN S15A"/>
    <property type="match status" value="1"/>
</dbReference>
<evidence type="ECO:0000313" key="7">
    <source>
        <dbReference type="Proteomes" id="UP000018936"/>
    </source>
</evidence>
<organism evidence="6 7">
    <name type="scientific">Ophiophagus hannah</name>
    <name type="common">King cobra</name>
    <name type="synonym">Naja hannah</name>
    <dbReference type="NCBI Taxonomy" id="8665"/>
    <lineage>
        <taxon>Eukaryota</taxon>
        <taxon>Metazoa</taxon>
        <taxon>Chordata</taxon>
        <taxon>Craniata</taxon>
        <taxon>Vertebrata</taxon>
        <taxon>Euteleostomi</taxon>
        <taxon>Lepidosauria</taxon>
        <taxon>Squamata</taxon>
        <taxon>Bifurcata</taxon>
        <taxon>Unidentata</taxon>
        <taxon>Episquamata</taxon>
        <taxon>Toxicofera</taxon>
        <taxon>Serpentes</taxon>
        <taxon>Colubroidea</taxon>
        <taxon>Elapidae</taxon>
        <taxon>Elapinae</taxon>
        <taxon>Ophiophagus</taxon>
    </lineage>
</organism>
<keyword evidence="7" id="KW-1185">Reference proteome</keyword>